<sequence length="444" mass="50393">MSESSSRNARLDMNDDKLTVQQIKEGASLISQYTALTKLHADRLLTNMLSAQEMHIIRRHVGQIRRVLLGPDTVENSPNTRYKANPCFRTAPIMVPSMCTSSAKSIVTSTIPSSGPRQPNITSDRSKTRFYAPYTEPRKQVCVTPLSASPTNTKYGKNLHQLRVDTSPPHTPSYQASDPKHKVESVLTSIPSPCSSLKPIPESDLVQATLRVGEQCRKFAEHLGIQNLVTLKPEDHIVSLRSLYKRKEQDLPEWINIRLKEMDNRIALNRLYYLSQEPTVLLVVPENPKLPSRWNIQDEKSKSTVGMTRNWPKYERDREVLLKQDVGPLCTVRSEQTRGDRLEDLRVLQKINEVDNLEVIRPAQRVRQVNTTSSIPKGQNSVPGHHPSASPLSPLISAHPKTHSNQISPLPTQYPVKLSQREQNFDFRQMNWHPDMPLKRILSA</sequence>
<feature type="compositionally biased region" description="Low complexity" evidence="1">
    <location>
        <begin position="385"/>
        <end position="399"/>
    </location>
</feature>
<reference evidence="2 3" key="1">
    <citation type="journal article" date="2019" name="Nat. Ecol. Evol.">
        <title>Megaphylogeny resolves global patterns of mushroom evolution.</title>
        <authorList>
            <person name="Varga T."/>
            <person name="Krizsan K."/>
            <person name="Foldi C."/>
            <person name="Dima B."/>
            <person name="Sanchez-Garcia M."/>
            <person name="Sanchez-Ramirez S."/>
            <person name="Szollosi G.J."/>
            <person name="Szarkandi J.G."/>
            <person name="Papp V."/>
            <person name="Albert L."/>
            <person name="Andreopoulos W."/>
            <person name="Angelini C."/>
            <person name="Antonin V."/>
            <person name="Barry K.W."/>
            <person name="Bougher N.L."/>
            <person name="Buchanan P."/>
            <person name="Buyck B."/>
            <person name="Bense V."/>
            <person name="Catcheside P."/>
            <person name="Chovatia M."/>
            <person name="Cooper J."/>
            <person name="Damon W."/>
            <person name="Desjardin D."/>
            <person name="Finy P."/>
            <person name="Geml J."/>
            <person name="Haridas S."/>
            <person name="Hughes K."/>
            <person name="Justo A."/>
            <person name="Karasinski D."/>
            <person name="Kautmanova I."/>
            <person name="Kiss B."/>
            <person name="Kocsube S."/>
            <person name="Kotiranta H."/>
            <person name="LaButti K.M."/>
            <person name="Lechner B.E."/>
            <person name="Liimatainen K."/>
            <person name="Lipzen A."/>
            <person name="Lukacs Z."/>
            <person name="Mihaltcheva S."/>
            <person name="Morgado L.N."/>
            <person name="Niskanen T."/>
            <person name="Noordeloos M.E."/>
            <person name="Ohm R.A."/>
            <person name="Ortiz-Santana B."/>
            <person name="Ovrebo C."/>
            <person name="Racz N."/>
            <person name="Riley R."/>
            <person name="Savchenko A."/>
            <person name="Shiryaev A."/>
            <person name="Soop K."/>
            <person name="Spirin V."/>
            <person name="Szebenyi C."/>
            <person name="Tomsovsky M."/>
            <person name="Tulloss R.E."/>
            <person name="Uehling J."/>
            <person name="Grigoriev I.V."/>
            <person name="Vagvolgyi C."/>
            <person name="Papp T."/>
            <person name="Martin F.M."/>
            <person name="Miettinen O."/>
            <person name="Hibbett D.S."/>
            <person name="Nagy L.G."/>
        </authorList>
    </citation>
    <scope>NUCLEOTIDE SEQUENCE [LARGE SCALE GENOMIC DNA]</scope>
    <source>
        <strain evidence="2 3">CBS 962.96</strain>
    </source>
</reference>
<name>A0A4S8KJF2_DENBC</name>
<keyword evidence="3" id="KW-1185">Reference proteome</keyword>
<dbReference type="Proteomes" id="UP000297245">
    <property type="component" value="Unassembled WGS sequence"/>
</dbReference>
<feature type="region of interest" description="Disordered" evidence="1">
    <location>
        <begin position="373"/>
        <end position="412"/>
    </location>
</feature>
<gene>
    <name evidence="2" type="ORF">K435DRAFT_880555</name>
</gene>
<protein>
    <submittedName>
        <fullName evidence="2">Uncharacterized protein</fullName>
    </submittedName>
</protein>
<evidence type="ECO:0000313" key="3">
    <source>
        <dbReference type="Proteomes" id="UP000297245"/>
    </source>
</evidence>
<dbReference type="EMBL" id="ML181875">
    <property type="protein sequence ID" value="THU75570.1"/>
    <property type="molecule type" value="Genomic_DNA"/>
</dbReference>
<evidence type="ECO:0000313" key="2">
    <source>
        <dbReference type="EMBL" id="THU75570.1"/>
    </source>
</evidence>
<proteinExistence type="predicted"/>
<feature type="compositionally biased region" description="Polar residues" evidence="1">
    <location>
        <begin position="373"/>
        <end position="382"/>
    </location>
</feature>
<evidence type="ECO:0000256" key="1">
    <source>
        <dbReference type="SAM" id="MobiDB-lite"/>
    </source>
</evidence>
<organism evidence="2 3">
    <name type="scientific">Dendrothele bispora (strain CBS 962.96)</name>
    <dbReference type="NCBI Taxonomy" id="1314807"/>
    <lineage>
        <taxon>Eukaryota</taxon>
        <taxon>Fungi</taxon>
        <taxon>Dikarya</taxon>
        <taxon>Basidiomycota</taxon>
        <taxon>Agaricomycotina</taxon>
        <taxon>Agaricomycetes</taxon>
        <taxon>Agaricomycetidae</taxon>
        <taxon>Agaricales</taxon>
        <taxon>Agaricales incertae sedis</taxon>
        <taxon>Dendrothele</taxon>
    </lineage>
</organism>
<accession>A0A4S8KJF2</accession>
<dbReference type="AlphaFoldDB" id="A0A4S8KJF2"/>